<evidence type="ECO:0000256" key="3">
    <source>
        <dbReference type="ARBA" id="ARBA00022475"/>
    </source>
</evidence>
<name>A0AB39HCH0_9VIBR</name>
<dbReference type="GO" id="GO:0003333">
    <property type="term" value="P:amino acid transmembrane transport"/>
    <property type="evidence" value="ECO:0007669"/>
    <property type="project" value="InterPro"/>
</dbReference>
<keyword evidence="2" id="KW-0813">Transport</keyword>
<feature type="transmembrane region" description="Helical" evidence="9">
    <location>
        <begin position="382"/>
        <end position="404"/>
    </location>
</feature>
<protein>
    <submittedName>
        <fullName evidence="10">Aromatic amino acid transport family protein</fullName>
    </submittedName>
</protein>
<feature type="transmembrane region" description="Helical" evidence="9">
    <location>
        <begin position="34"/>
        <end position="56"/>
    </location>
</feature>
<evidence type="ECO:0000256" key="5">
    <source>
        <dbReference type="ARBA" id="ARBA00022692"/>
    </source>
</evidence>
<dbReference type="EMBL" id="CP162601">
    <property type="protein sequence ID" value="XDK24051.1"/>
    <property type="molecule type" value="Genomic_DNA"/>
</dbReference>
<evidence type="ECO:0000256" key="7">
    <source>
        <dbReference type="ARBA" id="ARBA00022989"/>
    </source>
</evidence>
<reference evidence="10" key="1">
    <citation type="submission" date="2024-07" db="EMBL/GenBank/DDBJ databases">
        <title>Genome Analysis of a Potential Novel Vibrio Species Secreting pH- and Thermo-stable Alginate Lyase and its Application in Producing Alginate Oligosaccharides.</title>
        <authorList>
            <person name="Huang H."/>
            <person name="Bao K."/>
        </authorList>
    </citation>
    <scope>NUCLEOTIDE SEQUENCE</scope>
    <source>
        <strain evidence="10">HB236076</strain>
    </source>
</reference>
<feature type="transmembrane region" description="Helical" evidence="9">
    <location>
        <begin position="122"/>
        <end position="142"/>
    </location>
</feature>
<keyword evidence="8 9" id="KW-0472">Membrane</keyword>
<dbReference type="InterPro" id="IPR013059">
    <property type="entry name" value="Trp_tyr_transpt"/>
</dbReference>
<dbReference type="AlphaFoldDB" id="A0AB39HCH0"/>
<evidence type="ECO:0000256" key="8">
    <source>
        <dbReference type="ARBA" id="ARBA00023136"/>
    </source>
</evidence>
<evidence type="ECO:0000256" key="9">
    <source>
        <dbReference type="SAM" id="Phobius"/>
    </source>
</evidence>
<evidence type="ECO:0000313" key="10">
    <source>
        <dbReference type="EMBL" id="XDK24051.1"/>
    </source>
</evidence>
<feature type="transmembrane region" description="Helical" evidence="9">
    <location>
        <begin position="83"/>
        <end position="102"/>
    </location>
</feature>
<dbReference type="PANTHER" id="PTHR46997:SF2">
    <property type="entry name" value="TYROSINE-SPECIFIC TRANSPORT SYSTEM"/>
    <property type="match status" value="1"/>
</dbReference>
<feature type="transmembrane region" description="Helical" evidence="9">
    <location>
        <begin position="274"/>
        <end position="295"/>
    </location>
</feature>
<dbReference type="KEGG" id="vih:AB0763_07355"/>
<dbReference type="Pfam" id="PF03222">
    <property type="entry name" value="Trp_Tyr_perm"/>
    <property type="match status" value="1"/>
</dbReference>
<keyword evidence="7 9" id="KW-1133">Transmembrane helix</keyword>
<keyword evidence="6" id="KW-0029">Amino-acid transport</keyword>
<dbReference type="PANTHER" id="PTHR46997">
    <property type="entry name" value="LOW AFFINITY TRYPTOPHAN PERMEASE-RELATED"/>
    <property type="match status" value="1"/>
</dbReference>
<proteinExistence type="predicted"/>
<evidence type="ECO:0000256" key="2">
    <source>
        <dbReference type="ARBA" id="ARBA00022448"/>
    </source>
</evidence>
<keyword evidence="5 9" id="KW-0812">Transmembrane</keyword>
<evidence type="ECO:0000256" key="4">
    <source>
        <dbReference type="ARBA" id="ARBA00022519"/>
    </source>
</evidence>
<accession>A0AB39HCH0</accession>
<dbReference type="GO" id="GO:0005886">
    <property type="term" value="C:plasma membrane"/>
    <property type="evidence" value="ECO:0007669"/>
    <property type="project" value="UniProtKB-SubCell"/>
</dbReference>
<evidence type="ECO:0000256" key="1">
    <source>
        <dbReference type="ARBA" id="ARBA00004429"/>
    </source>
</evidence>
<keyword evidence="3" id="KW-1003">Cell membrane</keyword>
<feature type="transmembrane region" description="Helical" evidence="9">
    <location>
        <begin position="333"/>
        <end position="356"/>
    </location>
</feature>
<dbReference type="InterPro" id="IPR018227">
    <property type="entry name" value="Amino_acid_transport_2"/>
</dbReference>
<keyword evidence="4" id="KW-0997">Cell inner membrane</keyword>
<dbReference type="PRINTS" id="PR00166">
    <property type="entry name" value="AROAAPRMEASE"/>
</dbReference>
<comment type="subcellular location">
    <subcellularLocation>
        <location evidence="1">Cell inner membrane</location>
        <topology evidence="1">Multi-pass membrane protein</topology>
    </subcellularLocation>
</comment>
<organism evidence="10">
    <name type="scientific">Vibrio sp. HB236076</name>
    <dbReference type="NCBI Taxonomy" id="3232307"/>
    <lineage>
        <taxon>Bacteria</taxon>
        <taxon>Pseudomonadati</taxon>
        <taxon>Pseudomonadota</taxon>
        <taxon>Gammaproteobacteria</taxon>
        <taxon>Vibrionales</taxon>
        <taxon>Vibrionaceae</taxon>
        <taxon>Vibrio</taxon>
    </lineage>
</organism>
<feature type="transmembrane region" description="Helical" evidence="9">
    <location>
        <begin position="149"/>
        <end position="166"/>
    </location>
</feature>
<dbReference type="RefSeq" id="WP_306100099.1">
    <property type="nucleotide sequence ID" value="NZ_CP162601.1"/>
</dbReference>
<sequence length="406" mass="44112">MFKSKVLGSTLIIAGTTVGAGMLALPLASAAMGFTTATLMLLCLWLLMLFSACLMIELHQHADINATLHQLAGLFLGRQGQKVVSLTMLMLFYALCAAYISGGSEQLQTKWLEWGFDFGSKTSITVLFTACVAGMILLGTAMVDKINRVLFGLKLVLLSVVVWALLPDVHSQYLFSMPVEQGLVISAIPVLFTSFGFHGSIPAVVKYLEGNTAALRRVMVFGSAIPLLLYVLWQGVTLGAVSQATIVEQSQLSAFIAKLTQQVGTHRLQQLVSLFADVALLTSFLGVSLGLFEYIQDSLRRGQTRASKLMPLLITFAPPCFFALYYPQGFIRALGYAAIALALLAVIFPVIMVYRVRYSKNVLVQRTTHQDVYQVKGGKFSLWLAGTCALGVIAIQLMISSGYLNV</sequence>
<feature type="transmembrane region" description="Helical" evidence="9">
    <location>
        <begin position="307"/>
        <end position="327"/>
    </location>
</feature>
<feature type="transmembrane region" description="Helical" evidence="9">
    <location>
        <begin position="7"/>
        <end position="28"/>
    </location>
</feature>
<dbReference type="GO" id="GO:0015173">
    <property type="term" value="F:aromatic amino acid transmembrane transporter activity"/>
    <property type="evidence" value="ECO:0007669"/>
    <property type="project" value="InterPro"/>
</dbReference>
<dbReference type="Gene3D" id="1.20.1740.10">
    <property type="entry name" value="Amino acid/polyamine transporter I"/>
    <property type="match status" value="1"/>
</dbReference>
<evidence type="ECO:0000256" key="6">
    <source>
        <dbReference type="ARBA" id="ARBA00022970"/>
    </source>
</evidence>
<feature type="transmembrane region" description="Helical" evidence="9">
    <location>
        <begin position="186"/>
        <end position="208"/>
    </location>
</feature>
<gene>
    <name evidence="10" type="ORF">AB0763_07355</name>
</gene>